<evidence type="ECO:0000259" key="6">
    <source>
        <dbReference type="PROSITE" id="PS50238"/>
    </source>
</evidence>
<feature type="domain" description="Rho-GAP" evidence="6">
    <location>
        <begin position="740"/>
        <end position="961"/>
    </location>
</feature>
<dbReference type="VEuPathDB" id="FungiDB:B1J91_C05599g"/>
<dbReference type="GO" id="GO:0060237">
    <property type="term" value="P:regulation of fungal-type cell wall organization"/>
    <property type="evidence" value="ECO:0007669"/>
    <property type="project" value="EnsemblFungi"/>
</dbReference>
<dbReference type="Gene3D" id="1.10.555.10">
    <property type="entry name" value="Rho GTPase activation protein"/>
    <property type="match status" value="1"/>
</dbReference>
<dbReference type="Gene3D" id="2.10.110.10">
    <property type="entry name" value="Cysteine Rich Protein"/>
    <property type="match status" value="3"/>
</dbReference>
<dbReference type="PROSITE" id="PS00478">
    <property type="entry name" value="LIM_DOMAIN_1"/>
    <property type="match status" value="2"/>
</dbReference>
<dbReference type="InterPro" id="IPR001781">
    <property type="entry name" value="Znf_LIM"/>
</dbReference>
<dbReference type="GO" id="GO:0090334">
    <property type="term" value="P:regulation of cell wall (1-&gt;3)-beta-D-glucan biosynthetic process"/>
    <property type="evidence" value="ECO:0007669"/>
    <property type="project" value="EnsemblFungi"/>
</dbReference>
<evidence type="ECO:0000259" key="5">
    <source>
        <dbReference type="PROSITE" id="PS50023"/>
    </source>
</evidence>
<dbReference type="GO" id="GO:0035024">
    <property type="term" value="P:negative regulation of Rho protein signal transduction"/>
    <property type="evidence" value="ECO:0007669"/>
    <property type="project" value="EnsemblFungi"/>
</dbReference>
<dbReference type="GO" id="GO:0005935">
    <property type="term" value="C:cellular bud neck"/>
    <property type="evidence" value="ECO:0007669"/>
    <property type="project" value="EnsemblFungi"/>
</dbReference>
<name>A0A0W0C9L4_CANGB</name>
<gene>
    <name evidence="7" type="ORF">AO440_000601</name>
</gene>
<dbReference type="GO" id="GO:0046872">
    <property type="term" value="F:metal ion binding"/>
    <property type="evidence" value="ECO:0007669"/>
    <property type="project" value="UniProtKB-KW"/>
</dbReference>
<keyword evidence="2 4" id="KW-0479">Metal-binding</keyword>
<dbReference type="PROSITE" id="PS50238">
    <property type="entry name" value="RHOGAP"/>
    <property type="match status" value="1"/>
</dbReference>
<sequence>MVKGNMHSSVNIVSTGTVLQDNHSHINKKICSHCDKPINIDKTNRKPALKALGKYFHEECFVCHDCSRPLRPKYFPFDHQHNGNVETLLLCQYDYFKRNGLLCHVCDEPLRGLYFTAFGNRYDEEHFSCTICKTPCGVKKCFIHDDQLYCRFHFMKYFSKRCIGCKFPISDQYIEFPKGDQVLCWHPECYGIHKYWHVDLSSDTLNLPEIPKLEFNPTISTESNYSEQASNLDKQMQAFSFILNKTWSILYRFEEEAASCISDMFQSLTISDQKKGVEATALLVLKTGCLFKGLDSLNIFQIDTQQKDLPHTLPSYRESPDFKPNYLKLPKNLSKKLMIYLQFLRKLNQDDKKSSLNISLCMSTITGLAQYLKLLTRYGLHIALERNRYLKTVNPLMKFLKEVEKNEIFDSDPFRYINIPINTNDNCVRCQTYIQDECIQFNEYRWHLKCFSCNICSESIKPSDVTDATFNKEKMFILCSRCSVDDEVSVPGFKYVTNLSQLIFLLKIALVKTKTVMDLQNKDNKVANIYENGNVPSKFSMEQTYIRTLNDVKRLKSRRESIRVSNEKKEARKSVVLEIPETELGSGKREDKNLIIKTDTPTENSGRDEQLFGNNKTLTLDDISRIVAAEQARELRPNAFTHFKTLEDGSDEFNSNERKRTGVYYSELDKSALVTLKYISLSLLMSDLKKFNDYSFDFEKLRQQISREVRPSQNGNFWNKMWNIVIKDGKKSAPRKVFGTNLDDLSLYCGVDSELGVGPSKIRVPVLVDELISSLKQLDMSVEGIFRKNGNIRRLRELTNQIDAFPSRSIDFSKENAIQLSALLKKFLRELPDPLLTSDLYLLWISSAKISATVRKQKLFSLIFALLPLYNRNVLEVLLSFLNWTSSFSYIENEMGSKMDIHNLSTVIAPNILSSGLETPHNVEMKSLEVPADTFAQNNGENHFLAIEVIDFLITHSEDICMVPTFLMKLLEETKNLKLSTFEDINAYVLESLLHNKIDYSEFEIRKSPIVKNAVTKITRSSVLEEKGAIEISQ</sequence>
<proteinExistence type="predicted"/>
<dbReference type="GO" id="GO:0005096">
    <property type="term" value="F:GTPase activator activity"/>
    <property type="evidence" value="ECO:0007669"/>
    <property type="project" value="UniProtKB-KW"/>
</dbReference>
<dbReference type="InterPro" id="IPR008936">
    <property type="entry name" value="Rho_GTPase_activation_prot"/>
</dbReference>
<feature type="domain" description="LIM zinc-binding" evidence="5">
    <location>
        <begin position="425"/>
        <end position="489"/>
    </location>
</feature>
<evidence type="ECO:0000313" key="8">
    <source>
        <dbReference type="Proteomes" id="UP000054886"/>
    </source>
</evidence>
<dbReference type="InterPro" id="IPR000198">
    <property type="entry name" value="RhoGAP_dom"/>
</dbReference>
<dbReference type="SUPFAM" id="SSF48350">
    <property type="entry name" value="GTPase activation domain, GAP"/>
    <property type="match status" value="1"/>
</dbReference>
<dbReference type="GO" id="GO:0007165">
    <property type="term" value="P:signal transduction"/>
    <property type="evidence" value="ECO:0007669"/>
    <property type="project" value="InterPro"/>
</dbReference>
<reference evidence="7 8" key="1">
    <citation type="submission" date="2015-10" db="EMBL/GenBank/DDBJ databases">
        <title>Draft genomes sequences of Candida glabrata isolates 1A, 1B, 2A, 2B, 3A and 3B.</title>
        <authorList>
            <person name="Haavelsrud O.E."/>
            <person name="Gaustad P."/>
        </authorList>
    </citation>
    <scope>NUCLEOTIDE SEQUENCE [LARGE SCALE GENOMIC DNA]</scope>
    <source>
        <strain evidence="7">910700640</strain>
    </source>
</reference>
<dbReference type="Proteomes" id="UP000054886">
    <property type="component" value="Unassembled WGS sequence"/>
</dbReference>
<dbReference type="PROSITE" id="PS50023">
    <property type="entry name" value="LIM_DOMAIN_2"/>
    <property type="match status" value="2"/>
</dbReference>
<dbReference type="SMART" id="SM00324">
    <property type="entry name" value="RhoGAP"/>
    <property type="match status" value="1"/>
</dbReference>
<evidence type="ECO:0000313" key="7">
    <source>
        <dbReference type="EMBL" id="KTA96087.1"/>
    </source>
</evidence>
<dbReference type="VEuPathDB" id="FungiDB:GVI51_C05379"/>
<dbReference type="PANTHER" id="PTHR14963">
    <property type="entry name" value="RHO GTPASE ACTIVATING PROTEIN 18,19-RELATED"/>
    <property type="match status" value="1"/>
</dbReference>
<keyword evidence="1" id="KW-0343">GTPase activation</keyword>
<comment type="caution">
    <text evidence="7">The sequence shown here is derived from an EMBL/GenBank/DDBJ whole genome shotgun (WGS) entry which is preliminary data.</text>
</comment>
<dbReference type="CDD" id="cd08368">
    <property type="entry name" value="LIM"/>
    <property type="match status" value="1"/>
</dbReference>
<evidence type="ECO:0000256" key="1">
    <source>
        <dbReference type="ARBA" id="ARBA00022468"/>
    </source>
</evidence>
<dbReference type="PANTHER" id="PTHR14963:SF7">
    <property type="entry name" value="RHO GTPASE-ACTIVATING PROTEIN 19"/>
    <property type="match status" value="1"/>
</dbReference>
<dbReference type="GO" id="GO:0005737">
    <property type="term" value="C:cytoplasm"/>
    <property type="evidence" value="ECO:0007669"/>
    <property type="project" value="TreeGrafter"/>
</dbReference>
<dbReference type="GO" id="GO:0000755">
    <property type="term" value="P:cytogamy"/>
    <property type="evidence" value="ECO:0007669"/>
    <property type="project" value="EnsemblFungi"/>
</dbReference>
<dbReference type="EMBL" id="LLZZ01000174">
    <property type="protein sequence ID" value="KTA96087.1"/>
    <property type="molecule type" value="Genomic_DNA"/>
</dbReference>
<dbReference type="VEuPathDB" id="FungiDB:CAGL0C05599g"/>
<dbReference type="Pfam" id="PF00620">
    <property type="entry name" value="RhoGAP"/>
    <property type="match status" value="1"/>
</dbReference>
<evidence type="ECO:0000256" key="2">
    <source>
        <dbReference type="ARBA" id="ARBA00022723"/>
    </source>
</evidence>
<dbReference type="AlphaFoldDB" id="A0A0W0C9L4"/>
<keyword evidence="4" id="KW-0440">LIM domain</keyword>
<dbReference type="CDD" id="cd09393">
    <property type="entry name" value="LIM3_Lrg1p_like"/>
    <property type="match status" value="1"/>
</dbReference>
<evidence type="ECO:0000256" key="3">
    <source>
        <dbReference type="ARBA" id="ARBA00022833"/>
    </source>
</evidence>
<dbReference type="SMART" id="SM00132">
    <property type="entry name" value="LIM"/>
    <property type="match status" value="3"/>
</dbReference>
<dbReference type="VEuPathDB" id="FungiDB:GWK60_C05115"/>
<evidence type="ECO:0000256" key="4">
    <source>
        <dbReference type="PROSITE-ProRule" id="PRU00125"/>
    </source>
</evidence>
<dbReference type="Pfam" id="PF00412">
    <property type="entry name" value="LIM"/>
    <property type="match status" value="3"/>
</dbReference>
<dbReference type="GO" id="GO:0005934">
    <property type="term" value="C:cellular bud tip"/>
    <property type="evidence" value="ECO:0007669"/>
    <property type="project" value="EnsemblFungi"/>
</dbReference>
<accession>A0A0W0C9L4</accession>
<keyword evidence="3 4" id="KW-0862">Zinc</keyword>
<protein>
    <submittedName>
        <fullName evidence="7">Rho-GTPase-activating protein LRG1</fullName>
    </submittedName>
</protein>
<dbReference type="SUPFAM" id="SSF57716">
    <property type="entry name" value="Glucocorticoid receptor-like (DNA-binding domain)"/>
    <property type="match status" value="2"/>
</dbReference>
<dbReference type="GO" id="GO:0000131">
    <property type="term" value="C:incipient cellular bud site"/>
    <property type="evidence" value="ECO:0007669"/>
    <property type="project" value="EnsemblFungi"/>
</dbReference>
<organism evidence="7 8">
    <name type="scientific">Candida glabrata</name>
    <name type="common">Yeast</name>
    <name type="synonym">Torulopsis glabrata</name>
    <dbReference type="NCBI Taxonomy" id="5478"/>
    <lineage>
        <taxon>Eukaryota</taxon>
        <taxon>Fungi</taxon>
        <taxon>Dikarya</taxon>
        <taxon>Ascomycota</taxon>
        <taxon>Saccharomycotina</taxon>
        <taxon>Saccharomycetes</taxon>
        <taxon>Saccharomycetales</taxon>
        <taxon>Saccharomycetaceae</taxon>
        <taxon>Nakaseomyces</taxon>
    </lineage>
</organism>
<feature type="domain" description="LIM zinc-binding" evidence="5">
    <location>
        <begin position="29"/>
        <end position="101"/>
    </location>
</feature>
<dbReference type="GO" id="GO:0043332">
    <property type="term" value="C:mating projection tip"/>
    <property type="evidence" value="ECO:0007669"/>
    <property type="project" value="EnsemblFungi"/>
</dbReference>